<proteinExistence type="inferred from homology"/>
<evidence type="ECO:0000256" key="5">
    <source>
        <dbReference type="ARBA" id="ARBA00023163"/>
    </source>
</evidence>
<reference evidence="7 8" key="1">
    <citation type="submission" date="2017-03" db="EMBL/GenBank/DDBJ databases">
        <title>Whole genome sequences of fourteen strains of Bradyrhizobium canariense and one strain of Bradyrhizobium japonicum isolated from Lupinus (Papilionoideae: Genisteae) species in Algeria.</title>
        <authorList>
            <person name="Crovadore J."/>
            <person name="Chekireb D."/>
            <person name="Brachmann A."/>
            <person name="Chablais R."/>
            <person name="Cochard B."/>
            <person name="Lefort F."/>
        </authorList>
    </citation>
    <scope>NUCLEOTIDE SEQUENCE [LARGE SCALE GENOMIC DNA]</scope>
    <source>
        <strain evidence="7 8">UBMA197</strain>
    </source>
</reference>
<dbReference type="InterPro" id="IPR036390">
    <property type="entry name" value="WH_DNA-bd_sf"/>
</dbReference>
<dbReference type="AlphaFoldDB" id="A0A1Y2JAI8"/>
<dbReference type="Proteomes" id="UP000193335">
    <property type="component" value="Unassembled WGS sequence"/>
</dbReference>
<dbReference type="RefSeq" id="WP_028152372.1">
    <property type="nucleotide sequence ID" value="NZ_JALJYT010000001.1"/>
</dbReference>
<dbReference type="PANTHER" id="PTHR30419:SF8">
    <property type="entry name" value="NITROGEN ASSIMILATION TRANSCRIPTIONAL ACTIVATOR-RELATED"/>
    <property type="match status" value="1"/>
</dbReference>
<protein>
    <submittedName>
        <fullName evidence="7">Transcriptional regulator</fullName>
    </submittedName>
</protein>
<comment type="similarity">
    <text evidence="2">Belongs to the LysR transcriptional regulatory family.</text>
</comment>
<sequence length="318" mass="35017">MDLTIRQIRYVSEVARLGSMHAASVSLRISQSSILAAIELAETEMGARIFERRPSRGVRVTPAGERFICAARSMLTADAEFKRTIARLGGLSTPAIRIGCFNPFGALFIPDTLKRYIERVGPVEISVLEGDQLQLREWFANGAVDLVVTYDIGPHFKENTTRVCKVPAHALISRSDQLARQPAVSIAELATRPLVLLDLPQTALYLLTLFDVLATQPTIGFRTRNYETIRTSVACGFGVSVLNMPPLGHASPDGTELIRLPITDDLPAPTLVIADVYGSNKPEYVRVLIDVIREFFRDLGPHGFAIATLKNEETLFDV</sequence>
<accession>A0A1Y2JAI8</accession>
<evidence type="ECO:0000313" key="7">
    <source>
        <dbReference type="EMBL" id="OSJ24060.1"/>
    </source>
</evidence>
<dbReference type="PANTHER" id="PTHR30419">
    <property type="entry name" value="HTH-TYPE TRANSCRIPTIONAL REGULATOR YBHD"/>
    <property type="match status" value="1"/>
</dbReference>
<comment type="caution">
    <text evidence="7">The sequence shown here is derived from an EMBL/GenBank/DDBJ whole genome shotgun (WGS) entry which is preliminary data.</text>
</comment>
<dbReference type="PROSITE" id="PS50931">
    <property type="entry name" value="HTH_LYSR"/>
    <property type="match status" value="1"/>
</dbReference>
<dbReference type="Pfam" id="PF00126">
    <property type="entry name" value="HTH_1"/>
    <property type="match status" value="1"/>
</dbReference>
<evidence type="ECO:0000256" key="3">
    <source>
        <dbReference type="ARBA" id="ARBA00023015"/>
    </source>
</evidence>
<dbReference type="SUPFAM" id="SSF46785">
    <property type="entry name" value="Winged helix' DNA-binding domain"/>
    <property type="match status" value="1"/>
</dbReference>
<dbReference type="Gene3D" id="1.10.10.10">
    <property type="entry name" value="Winged helix-like DNA-binding domain superfamily/Winged helix DNA-binding domain"/>
    <property type="match status" value="1"/>
</dbReference>
<name>A0A1Y2JAI8_BRAJP</name>
<comment type="function">
    <text evidence="1">NodD regulates the expression of the nodABCFE genes which encode other nodulation proteins. NodD is also a negative regulator of its own expression. Binds flavonoids as inducers.</text>
</comment>
<evidence type="ECO:0000256" key="2">
    <source>
        <dbReference type="ARBA" id="ARBA00009437"/>
    </source>
</evidence>
<evidence type="ECO:0000259" key="6">
    <source>
        <dbReference type="PROSITE" id="PS50931"/>
    </source>
</evidence>
<dbReference type="GO" id="GO:0003677">
    <property type="term" value="F:DNA binding"/>
    <property type="evidence" value="ECO:0007669"/>
    <property type="project" value="UniProtKB-KW"/>
</dbReference>
<dbReference type="Pfam" id="PF03466">
    <property type="entry name" value="LysR_substrate"/>
    <property type="match status" value="1"/>
</dbReference>
<feature type="domain" description="HTH lysR-type" evidence="6">
    <location>
        <begin position="1"/>
        <end position="61"/>
    </location>
</feature>
<dbReference type="InterPro" id="IPR036388">
    <property type="entry name" value="WH-like_DNA-bd_sf"/>
</dbReference>
<evidence type="ECO:0000256" key="1">
    <source>
        <dbReference type="ARBA" id="ARBA00003502"/>
    </source>
</evidence>
<dbReference type="GO" id="GO:0005829">
    <property type="term" value="C:cytosol"/>
    <property type="evidence" value="ECO:0007669"/>
    <property type="project" value="TreeGrafter"/>
</dbReference>
<dbReference type="InterPro" id="IPR005119">
    <property type="entry name" value="LysR_subst-bd"/>
</dbReference>
<dbReference type="EMBL" id="NAFL01000283">
    <property type="protein sequence ID" value="OSJ24060.1"/>
    <property type="molecule type" value="Genomic_DNA"/>
</dbReference>
<dbReference type="InterPro" id="IPR050950">
    <property type="entry name" value="HTH-type_LysR_regulators"/>
</dbReference>
<keyword evidence="5" id="KW-0804">Transcription</keyword>
<evidence type="ECO:0000313" key="8">
    <source>
        <dbReference type="Proteomes" id="UP000193335"/>
    </source>
</evidence>
<dbReference type="SUPFAM" id="SSF53850">
    <property type="entry name" value="Periplasmic binding protein-like II"/>
    <property type="match status" value="1"/>
</dbReference>
<keyword evidence="4" id="KW-0238">DNA-binding</keyword>
<dbReference type="Gene3D" id="3.40.190.10">
    <property type="entry name" value="Periplasmic binding protein-like II"/>
    <property type="match status" value="2"/>
</dbReference>
<gene>
    <name evidence="7" type="ORF">BSZ19_43175</name>
</gene>
<dbReference type="GO" id="GO:0003700">
    <property type="term" value="F:DNA-binding transcription factor activity"/>
    <property type="evidence" value="ECO:0007669"/>
    <property type="project" value="InterPro"/>
</dbReference>
<dbReference type="InterPro" id="IPR000847">
    <property type="entry name" value="LysR_HTH_N"/>
</dbReference>
<keyword evidence="3" id="KW-0805">Transcription regulation</keyword>
<evidence type="ECO:0000256" key="4">
    <source>
        <dbReference type="ARBA" id="ARBA00023125"/>
    </source>
</evidence>
<organism evidence="7 8">
    <name type="scientific">Bradyrhizobium japonicum</name>
    <dbReference type="NCBI Taxonomy" id="375"/>
    <lineage>
        <taxon>Bacteria</taxon>
        <taxon>Pseudomonadati</taxon>
        <taxon>Pseudomonadota</taxon>
        <taxon>Alphaproteobacteria</taxon>
        <taxon>Hyphomicrobiales</taxon>
        <taxon>Nitrobacteraceae</taxon>
        <taxon>Bradyrhizobium</taxon>
    </lineage>
</organism>